<proteinExistence type="inferred from homology"/>
<protein>
    <recommendedName>
        <fullName evidence="9 10">Multifunctional fusion protein</fullName>
    </recommendedName>
    <domain>
        <recommendedName>
            <fullName evidence="9">Protein translocase subunit SecD</fullName>
        </recommendedName>
    </domain>
    <domain>
        <recommendedName>
            <fullName evidence="10">Protein-export membrane protein SecF</fullName>
        </recommendedName>
    </domain>
</protein>
<dbReference type="NCBIfam" id="TIGR00916">
    <property type="entry name" value="2A0604s01"/>
    <property type="match status" value="2"/>
</dbReference>
<feature type="domain" description="Protein export membrane protein SecD/SecF C-terminal" evidence="12">
    <location>
        <begin position="224"/>
        <end position="393"/>
    </location>
</feature>
<keyword evidence="8 9" id="KW-0472">Membrane</keyword>
<feature type="transmembrane region" description="Helical" evidence="9">
    <location>
        <begin position="251"/>
        <end position="278"/>
    </location>
</feature>
<evidence type="ECO:0000256" key="8">
    <source>
        <dbReference type="ARBA" id="ARBA00023136"/>
    </source>
</evidence>
<dbReference type="GO" id="GO:0015450">
    <property type="term" value="F:protein-transporting ATPase activity"/>
    <property type="evidence" value="ECO:0007669"/>
    <property type="project" value="InterPro"/>
</dbReference>
<organism evidence="15 16">
    <name type="scientific">Eubacterium oxidoreducens</name>
    <dbReference type="NCBI Taxonomy" id="1732"/>
    <lineage>
        <taxon>Bacteria</taxon>
        <taxon>Bacillati</taxon>
        <taxon>Bacillota</taxon>
        <taxon>Clostridia</taxon>
        <taxon>Eubacteriales</taxon>
        <taxon>Eubacteriaceae</taxon>
        <taxon>Eubacterium</taxon>
    </lineage>
</organism>
<evidence type="ECO:0000256" key="2">
    <source>
        <dbReference type="ARBA" id="ARBA00022448"/>
    </source>
</evidence>
<dbReference type="EMBL" id="FMXR01000014">
    <property type="protein sequence ID" value="SDB26722.1"/>
    <property type="molecule type" value="Genomic_DNA"/>
</dbReference>
<dbReference type="Pfam" id="PF07549">
    <property type="entry name" value="Sec_GG"/>
    <property type="match status" value="2"/>
</dbReference>
<dbReference type="InterPro" id="IPR048634">
    <property type="entry name" value="SecD_SecF_C"/>
</dbReference>
<dbReference type="Gene3D" id="3.30.70.3400">
    <property type="match status" value="1"/>
</dbReference>
<feature type="domain" description="Protein translocase subunit SecDF P1" evidence="13">
    <location>
        <begin position="81"/>
        <end position="122"/>
    </location>
</feature>
<keyword evidence="2 9" id="KW-0813">Transport</keyword>
<dbReference type="GO" id="GO:0006605">
    <property type="term" value="P:protein targeting"/>
    <property type="evidence" value="ECO:0007669"/>
    <property type="project" value="UniProtKB-UniRule"/>
</dbReference>
<evidence type="ECO:0000256" key="9">
    <source>
        <dbReference type="HAMAP-Rule" id="MF_01463"/>
    </source>
</evidence>
<keyword evidence="5 9" id="KW-0653">Protein transport</keyword>
<comment type="similarity">
    <text evidence="10">Belongs to the SecD/SecF family. SecF subfamily.</text>
</comment>
<feature type="transmembrane region" description="Helical" evidence="9">
    <location>
        <begin position="423"/>
        <end position="441"/>
    </location>
</feature>
<evidence type="ECO:0000313" key="16">
    <source>
        <dbReference type="Proteomes" id="UP000199228"/>
    </source>
</evidence>
<dbReference type="NCBIfam" id="TIGR01129">
    <property type="entry name" value="secD"/>
    <property type="match status" value="1"/>
</dbReference>
<gene>
    <name evidence="10" type="primary">secF</name>
    <name evidence="9" type="synonym">secD</name>
    <name evidence="15" type="ORF">SAMN02910417_01978</name>
</gene>
<dbReference type="Gene3D" id="1.20.1640.10">
    <property type="entry name" value="Multidrug efflux transporter AcrB transmembrane domain"/>
    <property type="match status" value="2"/>
</dbReference>
<feature type="transmembrane region" description="Helical" evidence="9">
    <location>
        <begin position="298"/>
        <end position="319"/>
    </location>
</feature>
<dbReference type="InterPro" id="IPR055344">
    <property type="entry name" value="SecD_SecF_C_bact"/>
</dbReference>
<evidence type="ECO:0000256" key="7">
    <source>
        <dbReference type="ARBA" id="ARBA00023010"/>
    </source>
</evidence>
<dbReference type="GO" id="GO:0005886">
    <property type="term" value="C:plasma membrane"/>
    <property type="evidence" value="ECO:0007669"/>
    <property type="project" value="UniProtKB-SubCell"/>
</dbReference>
<dbReference type="InterPro" id="IPR048631">
    <property type="entry name" value="SecD_1st"/>
</dbReference>
<dbReference type="HAMAP" id="MF_01463_B">
    <property type="entry name" value="SecD_B"/>
    <property type="match status" value="1"/>
</dbReference>
<name>A0A1G6C1I1_EUBOX</name>
<dbReference type="InterPro" id="IPR054384">
    <property type="entry name" value="SecDF_P1_head"/>
</dbReference>
<comment type="similarity">
    <text evidence="9">Belongs to the SecD/SecF family. SecD subfamily.</text>
</comment>
<evidence type="ECO:0000256" key="4">
    <source>
        <dbReference type="ARBA" id="ARBA00022692"/>
    </source>
</evidence>
<feature type="transmembrane region" description="Helical" evidence="9">
    <location>
        <begin position="574"/>
        <end position="596"/>
    </location>
</feature>
<keyword evidence="4 9" id="KW-0812">Transmembrane</keyword>
<dbReference type="Pfam" id="PF21760">
    <property type="entry name" value="SecD_1st"/>
    <property type="match status" value="1"/>
</dbReference>
<dbReference type="PRINTS" id="PR01755">
    <property type="entry name" value="SECFTRNLCASE"/>
</dbReference>
<dbReference type="InterPro" id="IPR005665">
    <property type="entry name" value="SecF_bac"/>
</dbReference>
<dbReference type="PANTHER" id="PTHR30081:SF1">
    <property type="entry name" value="PROTEIN TRANSLOCASE SUBUNIT SECD"/>
    <property type="match status" value="1"/>
</dbReference>
<comment type="subunit">
    <text evidence="9">Forms a complex with SecF. Part of the essential Sec protein translocation apparatus which comprises SecA, SecYEG and auxiliary proteins SecDF. Other proteins may also be involved.</text>
</comment>
<evidence type="ECO:0000259" key="13">
    <source>
        <dbReference type="Pfam" id="PF21760"/>
    </source>
</evidence>
<feature type="region of interest" description="Disordered" evidence="11">
    <location>
        <begin position="723"/>
        <end position="755"/>
    </location>
</feature>
<evidence type="ECO:0000256" key="6">
    <source>
        <dbReference type="ARBA" id="ARBA00022989"/>
    </source>
</evidence>
<dbReference type="InterPro" id="IPR022646">
    <property type="entry name" value="SecD/SecF_CS"/>
</dbReference>
<dbReference type="HAMAP" id="MF_01464_B">
    <property type="entry name" value="SecF_B"/>
    <property type="match status" value="1"/>
</dbReference>
<dbReference type="OrthoDB" id="9805019at2"/>
<dbReference type="Gene3D" id="3.30.1360.200">
    <property type="match status" value="1"/>
</dbReference>
<dbReference type="InterPro" id="IPR005791">
    <property type="entry name" value="SecD"/>
</dbReference>
<dbReference type="InterPro" id="IPR022813">
    <property type="entry name" value="SecD/SecF_arch_bac"/>
</dbReference>
<dbReference type="PANTHER" id="PTHR30081">
    <property type="entry name" value="PROTEIN-EXPORT MEMBRANE PROTEIN SEC"/>
    <property type="match status" value="1"/>
</dbReference>
<comment type="subcellular location">
    <subcellularLocation>
        <location evidence="1 9">Cell membrane</location>
        <topology evidence="1 9">Multi-pass membrane protein</topology>
    </subcellularLocation>
</comment>
<keyword evidence="3 9" id="KW-1003">Cell membrane</keyword>
<evidence type="ECO:0000256" key="11">
    <source>
        <dbReference type="SAM" id="MobiDB-lite"/>
    </source>
</evidence>
<reference evidence="15 16" key="1">
    <citation type="submission" date="2016-10" db="EMBL/GenBank/DDBJ databases">
        <authorList>
            <person name="de Groot N.N."/>
        </authorList>
    </citation>
    <scope>NUCLEOTIDE SEQUENCE [LARGE SCALE GENOMIC DNA]</scope>
    <source>
        <strain evidence="15 16">DSM 3217</strain>
    </source>
</reference>
<sequence>MKKSKSIVAIIIIVAIIAALGYYAFGVLSATKDKEDAGIKLGLDLAGGVSITYEAVDGAPSSEDMADTIYKLQRRAESYSTEASVYQQGDDRITIEIPGVSDANEVLEELGTPGSLEFQTPDGEAFLDGDDIADAQAASTGSDVNDSGYVVELTLTDEAAETFAEITGEYVGQQLPIVYDGETISSPTVQSQITGGTAQITGMDSYEEAEELASMIRIGSLSVELEEVQSEVVSAQLGSDAISTSLKAAAIGLAIVMILLIIFYAVPGVVAAIALALYTALVVSVINVFDVTLTLPGIAGIILSIGMAVDANVIIFARIREELAADHSVLVSIKSGFKKGLSAIVDGNITTLIAAAVLGARGSGSVRGFAATLAIGIVLSMFTALVISRILMLSFYGLGVKNERAYRKAKARKTINFIGKRRIYFLVSIVIIVIGFGYMGYQSNQGNGALNYSLEFVGGTSTTVEMDKDYTVEELESEVVPVVSEVTNDSAIQTQNVSDSNAIVIKTRTLDLEEREELSTALQENFGVAEEDIQYTNISSTISSEMRSDALWAVIIAAILMLIYIWFRFKDIRYASSAVLALVHDILIVLTCYALTRISVGSTFIACMLTLIGYSINDTIVIFDRFRENLTNAREKKDADAVMEIGNKSITQTITRSIMTSLTTFVMVFVLYLLGVATIKDFALPLIVGIISGTYSSIAIASGLWFSFKLHIGKEKLVRIPKAVKQPKEEQKTEKEETEPKKELVSQKRKKKKRR</sequence>
<dbReference type="Pfam" id="PF22599">
    <property type="entry name" value="SecDF_P1_head"/>
    <property type="match status" value="1"/>
</dbReference>
<keyword evidence="7 9" id="KW-0811">Translocation</keyword>
<dbReference type="SUPFAM" id="SSF82866">
    <property type="entry name" value="Multidrug efflux transporter AcrB transmembrane domain"/>
    <property type="match status" value="2"/>
</dbReference>
<evidence type="ECO:0000313" key="15">
    <source>
        <dbReference type="EMBL" id="SDB26722.1"/>
    </source>
</evidence>
<feature type="transmembrane region" description="Helical" evidence="9">
    <location>
        <begin position="372"/>
        <end position="398"/>
    </location>
</feature>
<comment type="subunit">
    <text evidence="10">Forms a complex with SecD. Part of the essential Sec protein translocation apparatus which comprises SecA, SecYEG and auxiliary proteins SecDF. Other proteins may also be involved.</text>
</comment>
<feature type="transmembrane region" description="Helical" evidence="9">
    <location>
        <begin position="658"/>
        <end position="677"/>
    </location>
</feature>
<feature type="transmembrane region" description="Helical" evidence="9">
    <location>
        <begin position="683"/>
        <end position="706"/>
    </location>
</feature>
<feature type="transmembrane region" description="Helical" evidence="9">
    <location>
        <begin position="6"/>
        <end position="25"/>
    </location>
</feature>
<feature type="transmembrane region" description="Helical" evidence="9">
    <location>
        <begin position="602"/>
        <end position="623"/>
    </location>
</feature>
<evidence type="ECO:0000256" key="5">
    <source>
        <dbReference type="ARBA" id="ARBA00022927"/>
    </source>
</evidence>
<dbReference type="RefSeq" id="WP_090174194.1">
    <property type="nucleotide sequence ID" value="NZ_FMXR01000014.1"/>
</dbReference>
<feature type="transmembrane region" description="Helical" evidence="9">
    <location>
        <begin position="550"/>
        <end position="567"/>
    </location>
</feature>
<keyword evidence="6 9" id="KW-1133">Transmembrane helix</keyword>
<evidence type="ECO:0000256" key="10">
    <source>
        <dbReference type="HAMAP-Rule" id="MF_01464"/>
    </source>
</evidence>
<evidence type="ECO:0000259" key="12">
    <source>
        <dbReference type="Pfam" id="PF02355"/>
    </source>
</evidence>
<dbReference type="InterPro" id="IPR022645">
    <property type="entry name" value="SecD/SecF_bac"/>
</dbReference>
<feature type="domain" description="SecDF P1 head subdomain" evidence="14">
    <location>
        <begin position="124"/>
        <end position="223"/>
    </location>
</feature>
<comment type="function">
    <text evidence="9">Part of the Sec protein translocase complex. Interacts with the SecYEG preprotein conducting channel. SecDF uses the proton motive force (PMF) to complete protein translocation after the ATP-dependent function of SecA.</text>
</comment>
<dbReference type="Proteomes" id="UP000199228">
    <property type="component" value="Unassembled WGS sequence"/>
</dbReference>
<feature type="transmembrane region" description="Helical" evidence="9">
    <location>
        <begin position="340"/>
        <end position="360"/>
    </location>
</feature>
<feature type="domain" description="Protein export membrane protein SecD/SecF C-terminal" evidence="12">
    <location>
        <begin position="524"/>
        <end position="708"/>
    </location>
</feature>
<evidence type="ECO:0000259" key="14">
    <source>
        <dbReference type="Pfam" id="PF22599"/>
    </source>
</evidence>
<evidence type="ECO:0000256" key="1">
    <source>
        <dbReference type="ARBA" id="ARBA00004651"/>
    </source>
</evidence>
<dbReference type="GO" id="GO:0065002">
    <property type="term" value="P:intracellular protein transmembrane transport"/>
    <property type="evidence" value="ECO:0007669"/>
    <property type="project" value="UniProtKB-UniRule"/>
</dbReference>
<comment type="caution">
    <text evidence="9">Lacks conserved residue(s) required for the propagation of feature annotation.</text>
</comment>
<feature type="compositionally biased region" description="Basic and acidic residues" evidence="11">
    <location>
        <begin position="726"/>
        <end position="746"/>
    </location>
</feature>
<dbReference type="GO" id="GO:0043952">
    <property type="term" value="P:protein transport by the Sec complex"/>
    <property type="evidence" value="ECO:0007669"/>
    <property type="project" value="UniProtKB-UniRule"/>
</dbReference>
<evidence type="ECO:0000256" key="3">
    <source>
        <dbReference type="ARBA" id="ARBA00022475"/>
    </source>
</evidence>
<dbReference type="NCBIfam" id="TIGR00966">
    <property type="entry name" value="transloc_SecF"/>
    <property type="match status" value="1"/>
</dbReference>
<dbReference type="Pfam" id="PF02355">
    <property type="entry name" value="SecD_SecF_C"/>
    <property type="match status" value="2"/>
</dbReference>
<dbReference type="AlphaFoldDB" id="A0A1G6C1I1"/>
<keyword evidence="16" id="KW-1185">Reference proteome</keyword>
<accession>A0A1G6C1I1</accession>
<dbReference type="STRING" id="1732.SAMN02910417_01978"/>